<feature type="domain" description="Cyclin-like" evidence="3">
    <location>
        <begin position="254"/>
        <end position="335"/>
    </location>
</feature>
<evidence type="ECO:0000256" key="1">
    <source>
        <dbReference type="ARBA" id="ARBA00023015"/>
    </source>
</evidence>
<dbReference type="InterPro" id="IPR013763">
    <property type="entry name" value="Cyclin-like_dom"/>
</dbReference>
<proteinExistence type="predicted"/>
<dbReference type="PANTHER" id="PTHR11618">
    <property type="entry name" value="TRANSCRIPTION INITIATION FACTOR IIB-RELATED"/>
    <property type="match status" value="1"/>
</dbReference>
<dbReference type="PRINTS" id="PR00685">
    <property type="entry name" value="TIFACTORIIB"/>
</dbReference>
<dbReference type="GO" id="GO:0017025">
    <property type="term" value="F:TBP-class protein binding"/>
    <property type="evidence" value="ECO:0007669"/>
    <property type="project" value="InterPro"/>
</dbReference>
<reference evidence="4" key="1">
    <citation type="journal article" date="2020" name="Nature">
        <title>Giant virus diversity and host interactions through global metagenomics.</title>
        <authorList>
            <person name="Schulz F."/>
            <person name="Roux S."/>
            <person name="Paez-Espino D."/>
            <person name="Jungbluth S."/>
            <person name="Walsh D.A."/>
            <person name="Denef V.J."/>
            <person name="McMahon K.D."/>
            <person name="Konstantinidis K.T."/>
            <person name="Eloe-Fadrosh E.A."/>
            <person name="Kyrpides N.C."/>
            <person name="Woyke T."/>
        </authorList>
    </citation>
    <scope>NUCLEOTIDE SEQUENCE</scope>
    <source>
        <strain evidence="4">GVMAG-S-1039698-54</strain>
    </source>
</reference>
<dbReference type="GO" id="GO:0005634">
    <property type="term" value="C:nucleus"/>
    <property type="evidence" value="ECO:0007669"/>
    <property type="project" value="TreeGrafter"/>
</dbReference>
<dbReference type="AlphaFoldDB" id="A0A6C0AK87"/>
<keyword evidence="2" id="KW-0804">Transcription</keyword>
<organism evidence="4">
    <name type="scientific">viral metagenome</name>
    <dbReference type="NCBI Taxonomy" id="1070528"/>
    <lineage>
        <taxon>unclassified sequences</taxon>
        <taxon>metagenomes</taxon>
        <taxon>organismal metagenomes</taxon>
    </lineage>
</organism>
<keyword evidence="1" id="KW-0805">Transcription regulation</keyword>
<accession>A0A6C0AK87</accession>
<dbReference type="InterPro" id="IPR000812">
    <property type="entry name" value="TFIIB"/>
</dbReference>
<dbReference type="SMART" id="SM00385">
    <property type="entry name" value="CYCLIN"/>
    <property type="match status" value="1"/>
</dbReference>
<dbReference type="SUPFAM" id="SSF47954">
    <property type="entry name" value="Cyclin-like"/>
    <property type="match status" value="2"/>
</dbReference>
<evidence type="ECO:0000313" key="4">
    <source>
        <dbReference type="EMBL" id="QHS80199.1"/>
    </source>
</evidence>
<dbReference type="Gene3D" id="1.10.472.10">
    <property type="entry name" value="Cyclin-like"/>
    <property type="match status" value="1"/>
</dbReference>
<name>A0A6C0AK87_9ZZZZ</name>
<dbReference type="InterPro" id="IPR036915">
    <property type="entry name" value="Cyclin-like_sf"/>
</dbReference>
<dbReference type="GO" id="GO:0097550">
    <property type="term" value="C:transcription preinitiation complex"/>
    <property type="evidence" value="ECO:0007669"/>
    <property type="project" value="TreeGrafter"/>
</dbReference>
<dbReference type="EMBL" id="MN740675">
    <property type="protein sequence ID" value="QHS80199.1"/>
    <property type="molecule type" value="Genomic_DNA"/>
</dbReference>
<sequence>MNNSSTKKIKKRLSKKNKFDLWKQFDDEINEKMECVYDEKNIKTTCDLCQYPVLLSEQHFPVCTNSKCGIIYKDVLDQSPEWRYYGADDNNSKDPTRCGMPINPLLKQSSYGCKVVCGHRSSYEMKKIRRYTEWQSMPYTEKALYDEFEKIKSLATQSGIPKIIINEALRQHKKISEMRTFRGLNRDGIIAASIYIACRVNLFPRTAKEIAVIFKLDTSSSTKGCKNATHLLNNLETDDTENKKTFLGKSKPINFIERFCSKLNINIELTKLSKFVALQIERKNIIPENTPHSVAAGIIYFIAQTCHLNISKKDVYNVSTISEVTINKCYKKLINEKKQLIPSVIIEKYS</sequence>
<dbReference type="InterPro" id="IPR013150">
    <property type="entry name" value="TFIIB_cyclin"/>
</dbReference>
<dbReference type="Gene3D" id="1.10.472.170">
    <property type="match status" value="1"/>
</dbReference>
<dbReference type="GO" id="GO:0070897">
    <property type="term" value="P:transcription preinitiation complex assembly"/>
    <property type="evidence" value="ECO:0007669"/>
    <property type="project" value="InterPro"/>
</dbReference>
<dbReference type="PANTHER" id="PTHR11618:SF13">
    <property type="entry name" value="TRANSCRIPTION INITIATION FACTOR IIB"/>
    <property type="match status" value="1"/>
</dbReference>
<dbReference type="Pfam" id="PF00382">
    <property type="entry name" value="TFIIB"/>
    <property type="match status" value="2"/>
</dbReference>
<evidence type="ECO:0000256" key="2">
    <source>
        <dbReference type="ARBA" id="ARBA00023163"/>
    </source>
</evidence>
<protein>
    <recommendedName>
        <fullName evidence="3">Cyclin-like domain-containing protein</fullName>
    </recommendedName>
</protein>
<evidence type="ECO:0000259" key="3">
    <source>
        <dbReference type="SMART" id="SM00385"/>
    </source>
</evidence>